<dbReference type="Proteomes" id="UP000075424">
    <property type="component" value="Unassembled WGS sequence"/>
</dbReference>
<name>A0A150MJ20_GEOSE</name>
<reference evidence="1 2" key="1">
    <citation type="submission" date="2016-01" db="EMBL/GenBank/DDBJ databases">
        <title>Draft Genome Sequences of Seven Thermophilic Sporeformers Isolated from Foods.</title>
        <authorList>
            <person name="Berendsen E.M."/>
            <person name="Wells-Bennik M.H."/>
            <person name="Krawcyk A.O."/>
            <person name="De Jong A."/>
            <person name="Holsappel S."/>
            <person name="Eijlander R.T."/>
            <person name="Kuipers O.P."/>
        </authorList>
    </citation>
    <scope>NUCLEOTIDE SEQUENCE [LARGE SCALE GENOMIC DNA]</scope>
    <source>
        <strain evidence="1 2">B4109</strain>
    </source>
</reference>
<organism evidence="1 2">
    <name type="scientific">Geobacillus stearothermophilus</name>
    <name type="common">Bacillus stearothermophilus</name>
    <dbReference type="NCBI Taxonomy" id="1422"/>
    <lineage>
        <taxon>Bacteria</taxon>
        <taxon>Bacillati</taxon>
        <taxon>Bacillota</taxon>
        <taxon>Bacilli</taxon>
        <taxon>Bacillales</taxon>
        <taxon>Anoxybacillaceae</taxon>
        <taxon>Geobacillus</taxon>
    </lineage>
</organism>
<dbReference type="AlphaFoldDB" id="A0A150MJ20"/>
<proteinExistence type="predicted"/>
<protein>
    <submittedName>
        <fullName evidence="1">Uncharacterized protein</fullName>
    </submittedName>
</protein>
<gene>
    <name evidence="1" type="ORF">B4109_2660</name>
</gene>
<dbReference type="EMBL" id="LQYV01000097">
    <property type="protein sequence ID" value="KYD24486.1"/>
    <property type="molecule type" value="Genomic_DNA"/>
</dbReference>
<accession>A0A150MJ20</accession>
<evidence type="ECO:0000313" key="1">
    <source>
        <dbReference type="EMBL" id="KYD24486.1"/>
    </source>
</evidence>
<comment type="caution">
    <text evidence="1">The sequence shown here is derived from an EMBL/GenBank/DDBJ whole genome shotgun (WGS) entry which is preliminary data.</text>
</comment>
<sequence length="46" mass="5181">MLCQPCKRKRVSSCWNRGHPLLCGRANETGIRSPVFAVSGKRVKRP</sequence>
<evidence type="ECO:0000313" key="2">
    <source>
        <dbReference type="Proteomes" id="UP000075424"/>
    </source>
</evidence>